<evidence type="ECO:0000313" key="2">
    <source>
        <dbReference type="Proteomes" id="UP000245431"/>
    </source>
</evidence>
<gene>
    <name evidence="1" type="ORF">PVE_P0107</name>
</gene>
<dbReference type="Proteomes" id="UP000245431">
    <property type="component" value="Plasmid PVE_plasmid"/>
</dbReference>
<sequence>MKLIDLLAAEIRGSAAYNTNVQVAPSVILWTDKLCQWAPALPLLQAAMPELIVLGDYAPEKKTGPAIWIKCVVDGVLPEIVLPSDRTPIVYLPGVERRDLRAIGSCPDALKPLAELQYRGCWWIYSNSGRDWTVNAFLVSSNGGAGLDVAKDEKAQLAMLRVLPEILENEREELSNRRLEAADFNKLVSSDPVRDLLSWMNDSKSCRERWDASRWQALAGICETEYHFSLEQDGVLTAAELLCQNQGIWHSVWQRYTESCQHYPHLPELLLKVQPDLAADGASYPAINASEEKDLELSLQQLLQEGCDKARQSLKALEQRHAKRRSWVWSELDLAPLAGALRHLSQVAEKTAKVFSGSDADEMAVQYREQYWQADNQVLKALACPLPTRQQVLVQQVLALIYTPWLDEVTRNFQGLVRSKGYPGSNQVNEATAEYAVAGEVVFFVDGLRYDIAQRLNHALQHLGDVRLSATWAALPSVTATAKAAITPVHDRLTGRTTDRDFEPSLLDNDTDFSSYYLKKFLQEKGWQYLEEGDSGDPTANAWVQSGDIDKEGHVKGLKLAARIDTLLAEVQERVEELLAAGWRKIRIVTDHGWMLTPAPMAKVELAKHLTETRWGRCAVIKDSVDSGYQQVGWYWNSAVSIAMAPGACSFKAGQHYDHGGLSLQECLTPVIEVRSTQSPATSCATSATLSDLRWLGLTCKIQAQTASESVMAVLRTHAADAGTEISKRKLLKDGKCSLMVDDQYEHTSAVLVLLDEQGNVLAKLPTLVGGE</sequence>
<dbReference type="NCBIfam" id="NF033450">
    <property type="entry name" value="BREX_PglZ_1_B"/>
    <property type="match status" value="1"/>
</dbReference>
<organism evidence="1 2">
    <name type="scientific">Pseudomonas veronii 1YdBTEX2</name>
    <dbReference type="NCBI Taxonomy" id="1295141"/>
    <lineage>
        <taxon>Bacteria</taxon>
        <taxon>Pseudomonadati</taxon>
        <taxon>Pseudomonadota</taxon>
        <taxon>Gammaproteobacteria</taxon>
        <taxon>Pseudomonadales</taxon>
        <taxon>Pseudomonadaceae</taxon>
        <taxon>Pseudomonas</taxon>
    </lineage>
</organism>
<evidence type="ECO:0000313" key="1">
    <source>
        <dbReference type="EMBL" id="SBW85150.1"/>
    </source>
</evidence>
<dbReference type="EMBL" id="LT599585">
    <property type="protein sequence ID" value="SBW85150.1"/>
    <property type="molecule type" value="Genomic_DNA"/>
</dbReference>
<accession>A0A1D3KA13</accession>
<dbReference type="AlphaFoldDB" id="A0A1D3KA13"/>
<protein>
    <submittedName>
        <fullName evidence="1">Uncharacterized protein</fullName>
    </submittedName>
</protein>
<proteinExistence type="predicted"/>
<geneLocation type="plasmid" evidence="2">
    <name>pve_Plasmid</name>
</geneLocation>
<name>A0A1D3KA13_PSEVE</name>
<reference evidence="2" key="1">
    <citation type="submission" date="2016-07" db="EMBL/GenBank/DDBJ databases">
        <authorList>
            <person name="Florea S."/>
            <person name="Webb J.S."/>
            <person name="Jaromczyk J."/>
            <person name="Schardl C.L."/>
        </authorList>
    </citation>
    <scope>NUCLEOTIDE SEQUENCE [LARGE SCALE GENOMIC DNA]</scope>
    <source>
        <strain evidence="2">1YdBTEX2</strain>
        <plasmid evidence="2">Plasmid pve_Plasmid</plasmid>
    </source>
</reference>
<keyword evidence="1" id="KW-0614">Plasmid</keyword>